<dbReference type="NCBIfam" id="TIGR02436">
    <property type="entry name" value="four helix bundle protein"/>
    <property type="match status" value="1"/>
</dbReference>
<reference evidence="1" key="1">
    <citation type="submission" date="2008-06" db="EMBL/GenBank/DDBJ databases">
        <title>Complete sequence of chromosome of Prosthecochloris aestuarii DSM 271.</title>
        <authorList>
            <consortium name="US DOE Joint Genome Institute"/>
            <person name="Lucas S."/>
            <person name="Copeland A."/>
            <person name="Lapidus A."/>
            <person name="Glavina del Rio T."/>
            <person name="Dalin E."/>
            <person name="Tice H."/>
            <person name="Bruce D."/>
            <person name="Goodwin L."/>
            <person name="Pitluck S."/>
            <person name="Schmutz J."/>
            <person name="Larimer F."/>
            <person name="Land M."/>
            <person name="Hauser L."/>
            <person name="Kyrpides N."/>
            <person name="Anderson I."/>
            <person name="Liu Z."/>
            <person name="Li T."/>
            <person name="Zhao F."/>
            <person name="Overmann J."/>
            <person name="Bryant D.A."/>
            <person name="Richardson P."/>
        </authorList>
    </citation>
    <scope>NUCLEOTIDE SEQUENCE [LARGE SCALE GENOMIC DNA]</scope>
    <source>
        <strain evidence="1">DSM 271</strain>
    </source>
</reference>
<dbReference type="KEGG" id="paa:Paes_1776"/>
<dbReference type="InterPro" id="IPR036583">
    <property type="entry name" value="23S_rRNA_IVS_sf"/>
</dbReference>
<dbReference type="CDD" id="cd16377">
    <property type="entry name" value="23S_rRNA_IVP_like"/>
    <property type="match status" value="1"/>
</dbReference>
<dbReference type="Proteomes" id="UP000002725">
    <property type="component" value="Chromosome"/>
</dbReference>
<dbReference type="Gene3D" id="1.20.1440.60">
    <property type="entry name" value="23S rRNA-intervening sequence"/>
    <property type="match status" value="1"/>
</dbReference>
<keyword evidence="1" id="KW-0687">Ribonucleoprotein</keyword>
<sequence length="118" mass="13407">MLSHKDLDVWKKSIDFAVQIYTFTEAFPPEEKYALASQLKRAGVSIASNISEGAARNSTKEYVRFLYVALGSASEIETQLIIAQKLGFGQHHQEMMHELIDIQKMLMGVIKYLKTQQN</sequence>
<protein>
    <submittedName>
        <fullName evidence="1">S23 ribosomal protein</fullName>
    </submittedName>
</protein>
<dbReference type="PANTHER" id="PTHR38471:SF2">
    <property type="entry name" value="FOUR HELIX BUNDLE PROTEIN"/>
    <property type="match status" value="1"/>
</dbReference>
<proteinExistence type="predicted"/>
<dbReference type="EMBL" id="CP001108">
    <property type="protein sequence ID" value="ACF46789.1"/>
    <property type="molecule type" value="Genomic_DNA"/>
</dbReference>
<dbReference type="HOGENOM" id="CLU_129874_0_6_10"/>
<dbReference type="STRING" id="290512.Paes_1776"/>
<accession>B4S3Z7</accession>
<evidence type="ECO:0000313" key="1">
    <source>
        <dbReference type="EMBL" id="ACF46789.1"/>
    </source>
</evidence>
<organism evidence="1 2">
    <name type="scientific">Prosthecochloris aestuarii (strain DSM 271 / SK 413)</name>
    <dbReference type="NCBI Taxonomy" id="290512"/>
    <lineage>
        <taxon>Bacteria</taxon>
        <taxon>Pseudomonadati</taxon>
        <taxon>Chlorobiota</taxon>
        <taxon>Chlorobiia</taxon>
        <taxon>Chlorobiales</taxon>
        <taxon>Chlorobiaceae</taxon>
        <taxon>Prosthecochloris</taxon>
    </lineage>
</organism>
<dbReference type="InterPro" id="IPR012657">
    <property type="entry name" value="23S_rRNA-intervening_sequence"/>
</dbReference>
<name>B4S3Z7_PROA2</name>
<dbReference type="SUPFAM" id="SSF158446">
    <property type="entry name" value="IVS-encoded protein-like"/>
    <property type="match status" value="1"/>
</dbReference>
<dbReference type="GO" id="GO:0005840">
    <property type="term" value="C:ribosome"/>
    <property type="evidence" value="ECO:0007669"/>
    <property type="project" value="UniProtKB-KW"/>
</dbReference>
<dbReference type="AlphaFoldDB" id="B4S3Z7"/>
<keyword evidence="1" id="KW-0689">Ribosomal protein</keyword>
<dbReference type="Pfam" id="PF05635">
    <property type="entry name" value="23S_rRNA_IVP"/>
    <property type="match status" value="1"/>
</dbReference>
<keyword evidence="2" id="KW-1185">Reference proteome</keyword>
<evidence type="ECO:0000313" key="2">
    <source>
        <dbReference type="Proteomes" id="UP000002725"/>
    </source>
</evidence>
<dbReference type="PANTHER" id="PTHR38471">
    <property type="entry name" value="FOUR HELIX BUNDLE PROTEIN"/>
    <property type="match status" value="1"/>
</dbReference>
<dbReference type="RefSeq" id="WP_012506322.1">
    <property type="nucleotide sequence ID" value="NC_011059.1"/>
</dbReference>
<dbReference type="eggNOG" id="ENOG5032YWC">
    <property type="taxonomic scope" value="Bacteria"/>
</dbReference>
<gene>
    <name evidence="1" type="ordered locus">Paes_1776</name>
</gene>